<evidence type="ECO:0000313" key="2">
    <source>
        <dbReference type="EMBL" id="AFE07401.1"/>
    </source>
</evidence>
<organism evidence="2 3">
    <name type="scientific">Corallococcus coralloides (strain ATCC 25202 / DSM 2259 / NBRC 100086 / M2)</name>
    <name type="common">Myxococcus coralloides</name>
    <dbReference type="NCBI Taxonomy" id="1144275"/>
    <lineage>
        <taxon>Bacteria</taxon>
        <taxon>Pseudomonadati</taxon>
        <taxon>Myxococcota</taxon>
        <taxon>Myxococcia</taxon>
        <taxon>Myxococcales</taxon>
        <taxon>Cystobacterineae</taxon>
        <taxon>Myxococcaceae</taxon>
        <taxon>Corallococcus</taxon>
    </lineage>
</organism>
<gene>
    <name evidence="2" type="ordered locus">COCOR_07218</name>
</gene>
<proteinExistence type="predicted"/>
<dbReference type="EMBL" id="CP003389">
    <property type="protein sequence ID" value="AFE07401.1"/>
    <property type="molecule type" value="Genomic_DNA"/>
</dbReference>
<dbReference type="eggNOG" id="COG1579">
    <property type="taxonomic scope" value="Bacteria"/>
</dbReference>
<keyword evidence="3" id="KW-1185">Reference proteome</keyword>
<dbReference type="KEGG" id="ccx:COCOR_07218"/>
<reference evidence="2 3" key="1">
    <citation type="journal article" date="2012" name="J. Bacteriol.">
        <title>Complete Genome Sequence of the Fruiting Myxobacterium Corallococcus coralloides DSM 2259.</title>
        <authorList>
            <person name="Huntley S."/>
            <person name="Zhang Y."/>
            <person name="Treuner-Lange A."/>
            <person name="Kneip S."/>
            <person name="Sensen C.W."/>
            <person name="Sogaard-Andersen L."/>
        </authorList>
    </citation>
    <scope>NUCLEOTIDE SEQUENCE [LARGE SCALE GENOMIC DNA]</scope>
    <source>
        <strain evidence="3">ATCC 25202 / DSM 2259 / NBRC 100086 / M2</strain>
    </source>
</reference>
<dbReference type="InParanoid" id="H8MJT4"/>
<dbReference type="RefSeq" id="WP_014400001.1">
    <property type="nucleotide sequence ID" value="NC_017030.1"/>
</dbReference>
<protein>
    <submittedName>
        <fullName evidence="2">Uncharacterized protein</fullName>
    </submittedName>
</protein>
<feature type="region of interest" description="Disordered" evidence="1">
    <location>
        <begin position="1301"/>
        <end position="1322"/>
    </location>
</feature>
<dbReference type="Proteomes" id="UP000007587">
    <property type="component" value="Chromosome"/>
</dbReference>
<evidence type="ECO:0000256" key="1">
    <source>
        <dbReference type="SAM" id="MobiDB-lite"/>
    </source>
</evidence>
<name>H8MJT4_CORCM</name>
<dbReference type="HOGENOM" id="CLU_263408_0_0_7"/>
<dbReference type="OrthoDB" id="9757728at2"/>
<reference evidence="3" key="2">
    <citation type="submission" date="2012-03" db="EMBL/GenBank/DDBJ databases">
        <title>Genome sequence of the fruiting myxobacterium Corallococcus coralloides DSM 2259.</title>
        <authorList>
            <person name="Huntley S."/>
            <person name="Zhang Y."/>
            <person name="Treuner-Lange A."/>
            <person name="Sensen C.W."/>
            <person name="Sogaard-Andersen L."/>
        </authorList>
    </citation>
    <scope>NUCLEOTIDE SEQUENCE [LARGE SCALE GENOMIC DNA]</scope>
    <source>
        <strain evidence="3">ATCC 25202 / DSM 2259 / NBRC 100086 / M2</strain>
    </source>
</reference>
<accession>H8MJT4</accession>
<sequence length="1570" mass="169989">MEKPRYIEQRLARLDAAHSAALAMPDVALAARIQSERDLLQTAPGWEVSDRTVREQGRQALGRWFSLGQGAREKILSDPTLRALGEEASTTEALDLLLGVAQDGQPDEAWLGRFRETLVAAGGDKTGAAAFNEALFAGYRDWFLEGPNPHPYPFDDLVVVLPVRLETYFPEATRLWLRVLPDEASIRRDVPTVETEEEIALNTFWAEALKANGFVGWTRLPLELFDLPETRLAWERLAARVTPQRAAWLIPTFPPTPESLAAGRPVAAVPEERRVSTNPVANRVAGFPESIEVWAVWGDDPSLRLLQPSKPAARIDPELLVLDTERIQASHQHFMRKEIPATKRAWWMDWDAARDVGLGLTFNLPAGCTSATLRALYVTGQSDESPAELFRAHANAGELAVLPLGMPTNAVAGSQTELAPSNDDPGTWRRVASRRLAEIGGAKVAAPTALLGGALTGNRDALPALPRDQDLLPEEMPDLSHLLSRALWPALRGHQWRDIFGMRGESEALRRWAQSNLKPEGPWCPIRIGDQPYGLLPISNLDNWQVEADPTDDAAHVEEPLVLQLRQMRDAWARAARRTGTVRGRDAAGLLDLIGKDAMSRRYVYRWFLPAEFFSIPYILEGHLEPSALKLLRTLNDTYARFDAKLATGKPQRFYLTRGGPSDLQLPLIWPINLSGEVQLREVTDRIAKGIIAGRALEPFEGAIPRSLLVRLLIHSAFTATGALGQEQEERRPGGQRLSLLNPLVWPQNKDTAVEEARRRFKSEEQTTQSDVLNDIALVASRIDALREIRRLSDSATADKRAELPRKEAGLERALRATLDTAAHRIDPWITGIAARRAKATENSTSAHYRLGIYGWLDGPFVGSPGPTDGGLLHTPSHAQTLTAVILRDKYLTSRLEGDADEANPWAMTLDSQSVRLAEELAEEVRIGVHPYEALGRRVEQAVGNQEHIDDLRQTFRLRPDAVPQDPNTVCDGLAALRSATLQRGAGSLYDQLDDDGQTRIDLLRRAVDVYGDLLVAEAVHSVVSGRPDAANAAMEAAAGLGRPAGLEFVQTPESGIALKASVLSVLPAVDDGPATGPAAFADASSAAWMNGALATGWDWQVAWGKAGAPADGAPPDATDKVTLADMALTPADAALLPEDILNGIAVALSRVRLPALIPGLDAAGASAAQAKATAPMRHRQARGLVSLLGGPPATAEDFAPSGPSKEPAKVDWMAGVNSTIAEDLRTRYQGLRARANELMARLDVPGLDVLRESLLWGLLPESAPDTTATALALLYGDGGGDGELMASLAKAAREALDRRLKAAPSPKPPETPAETDLAERNLHRPQEIARAIAELGSADGHMIVLAHIKRESFAAQCALAPDAALEIDWLTTVAAVRRDLARVEAWNLEAGIDPTLPVLAPFSNTPGDPWKRKAACEAIKARSAGVTPGDPRTQPCTPHLVAAFGAPSWTAAATIAVGLVDGWTETVPTLRRSTRAAFGFNAPAAQAPQAILLAVPPVARTWLSPETLAAIVADARTLSHARAARMEDLTADYLQQLESNPGEPPVPYQDFRATMMMPTQLDTGIDLTD</sequence>
<evidence type="ECO:0000313" key="3">
    <source>
        <dbReference type="Proteomes" id="UP000007587"/>
    </source>
</evidence>
<dbReference type="STRING" id="1144275.COCOR_07218"/>